<dbReference type="InterPro" id="IPR021145">
    <property type="entry name" value="Portal_protein_SPP1_Gp6-like"/>
</dbReference>
<accession>A0ABW1XB76</accession>
<reference evidence="2" key="1">
    <citation type="journal article" date="2019" name="Int. J. Syst. Evol. Microbiol.">
        <title>The Global Catalogue of Microorganisms (GCM) 10K type strain sequencing project: providing services to taxonomists for standard genome sequencing and annotation.</title>
        <authorList>
            <consortium name="The Broad Institute Genomics Platform"/>
            <consortium name="The Broad Institute Genome Sequencing Center for Infectious Disease"/>
            <person name="Wu L."/>
            <person name="Ma J."/>
        </authorList>
    </citation>
    <scope>NUCLEOTIDE SEQUENCE [LARGE SCALE GENOMIC DNA]</scope>
    <source>
        <strain evidence="2">CCUG 47105</strain>
    </source>
</reference>
<keyword evidence="2" id="KW-1185">Reference proteome</keyword>
<name>A0ABW1XB76_9CELL</name>
<dbReference type="RefSeq" id="WP_204809331.1">
    <property type="nucleotide sequence ID" value="NZ_BAAAIY010000003.1"/>
</dbReference>
<organism evidence="1 2">
    <name type="scientific">Oerskovia paurometabola</name>
    <dbReference type="NCBI Taxonomy" id="162170"/>
    <lineage>
        <taxon>Bacteria</taxon>
        <taxon>Bacillati</taxon>
        <taxon>Actinomycetota</taxon>
        <taxon>Actinomycetes</taxon>
        <taxon>Micrococcales</taxon>
        <taxon>Cellulomonadaceae</taxon>
        <taxon>Oerskovia</taxon>
    </lineage>
</organism>
<protein>
    <submittedName>
        <fullName evidence="1">Phage portal protein</fullName>
    </submittedName>
</protein>
<dbReference type="Pfam" id="PF05133">
    <property type="entry name" value="SPP1_portal"/>
    <property type="match status" value="1"/>
</dbReference>
<evidence type="ECO:0000313" key="2">
    <source>
        <dbReference type="Proteomes" id="UP001596305"/>
    </source>
</evidence>
<sequence>MDARTARDRLDVGLARLDAQLPAWKRREDYFRGEQDLPYAPEGVSREYLELREQSIANWLEIPMLAPVQRCRPDGFRTGKDEDADLKVWTELWQPNKMDERISIVFTQSMVHGRGIASVTKTDNPVRPAKFAIESSKRVWMEPDPEDPFETEFVVKRVSLSTPATASGLLLPANVNLGAATERAYVYDRTHWAKFERSGSIGGSGGWTLVEEGEHGFGEVPFVSFDVGLDGDGVPHSAMDKLMRQQDAINTIRFNALLAMQFSAYRQRVFVGYDPVVRDTSGNATPAKNPDGTVKLDKDGNPVPMLRQMGRIGVDRALVFPGAETKVFDLAESNLKNYIEVLSEFLSEFFAIGQVPPQYLLTKMANLSGDALTGAESTLQSLVKDLQRGWGESIETLMRLGGRALGIDHTTMAAETIWGDAEARSFAQVVDGISKLVADGFPRKAAWAMLPDATTQKVRQWDEMAGEERDVRRRQVLGEVEREVA</sequence>
<comment type="caution">
    <text evidence="1">The sequence shown here is derived from an EMBL/GenBank/DDBJ whole genome shotgun (WGS) entry which is preliminary data.</text>
</comment>
<dbReference type="EMBL" id="JBHSTM010000004">
    <property type="protein sequence ID" value="MFC6424671.1"/>
    <property type="molecule type" value="Genomic_DNA"/>
</dbReference>
<evidence type="ECO:0000313" key="1">
    <source>
        <dbReference type="EMBL" id="MFC6424671.1"/>
    </source>
</evidence>
<dbReference type="Proteomes" id="UP001596305">
    <property type="component" value="Unassembled WGS sequence"/>
</dbReference>
<gene>
    <name evidence="1" type="ORF">ACFP71_07535</name>
</gene>
<proteinExistence type="predicted"/>